<dbReference type="EMBL" id="SRLO01000418">
    <property type="protein sequence ID" value="TNN56871.1"/>
    <property type="molecule type" value="Genomic_DNA"/>
</dbReference>
<evidence type="ECO:0000313" key="2">
    <source>
        <dbReference type="EMBL" id="TNN56871.1"/>
    </source>
</evidence>
<reference evidence="2 3" key="1">
    <citation type="submission" date="2019-03" db="EMBL/GenBank/DDBJ databases">
        <title>First draft genome of Liparis tanakae, snailfish: a comprehensive survey of snailfish specific genes.</title>
        <authorList>
            <person name="Kim W."/>
            <person name="Song I."/>
            <person name="Jeong J.-H."/>
            <person name="Kim D."/>
            <person name="Kim S."/>
            <person name="Ryu S."/>
            <person name="Song J.Y."/>
            <person name="Lee S.K."/>
        </authorList>
    </citation>
    <scope>NUCLEOTIDE SEQUENCE [LARGE SCALE GENOMIC DNA]</scope>
    <source>
        <tissue evidence="2">Muscle</tissue>
    </source>
</reference>
<accession>A0A4Z2GU53</accession>
<sequence>MASRSLLCGRRSKPSVSTMYEATAVKSACRGRADDAFSGAGMVSPRSVVSSKRGFLDGGRRGGEAAR</sequence>
<name>A0A4Z2GU53_9TELE</name>
<gene>
    <name evidence="2" type="ORF">EYF80_032861</name>
</gene>
<dbReference type="AlphaFoldDB" id="A0A4Z2GU53"/>
<protein>
    <submittedName>
        <fullName evidence="2">Uncharacterized protein</fullName>
    </submittedName>
</protein>
<keyword evidence="3" id="KW-1185">Reference proteome</keyword>
<dbReference type="Proteomes" id="UP000314294">
    <property type="component" value="Unassembled WGS sequence"/>
</dbReference>
<comment type="caution">
    <text evidence="2">The sequence shown here is derived from an EMBL/GenBank/DDBJ whole genome shotgun (WGS) entry which is preliminary data.</text>
</comment>
<feature type="compositionally biased region" description="Basic and acidic residues" evidence="1">
    <location>
        <begin position="54"/>
        <end position="67"/>
    </location>
</feature>
<proteinExistence type="predicted"/>
<organism evidence="2 3">
    <name type="scientific">Liparis tanakae</name>
    <name type="common">Tanaka's snailfish</name>
    <dbReference type="NCBI Taxonomy" id="230148"/>
    <lineage>
        <taxon>Eukaryota</taxon>
        <taxon>Metazoa</taxon>
        <taxon>Chordata</taxon>
        <taxon>Craniata</taxon>
        <taxon>Vertebrata</taxon>
        <taxon>Euteleostomi</taxon>
        <taxon>Actinopterygii</taxon>
        <taxon>Neopterygii</taxon>
        <taxon>Teleostei</taxon>
        <taxon>Neoteleostei</taxon>
        <taxon>Acanthomorphata</taxon>
        <taxon>Eupercaria</taxon>
        <taxon>Perciformes</taxon>
        <taxon>Cottioidei</taxon>
        <taxon>Cottales</taxon>
        <taxon>Liparidae</taxon>
        <taxon>Liparis</taxon>
    </lineage>
</organism>
<evidence type="ECO:0000256" key="1">
    <source>
        <dbReference type="SAM" id="MobiDB-lite"/>
    </source>
</evidence>
<evidence type="ECO:0000313" key="3">
    <source>
        <dbReference type="Proteomes" id="UP000314294"/>
    </source>
</evidence>
<feature type="region of interest" description="Disordered" evidence="1">
    <location>
        <begin position="48"/>
        <end position="67"/>
    </location>
</feature>